<protein>
    <submittedName>
        <fullName evidence="2">Prepilin-type N-terminal cleavage/methylation domain-containing protein</fullName>
    </submittedName>
</protein>
<gene>
    <name evidence="2" type="ORF">H5P28_15005</name>
</gene>
<organism evidence="2 3">
    <name type="scientific">Ruficoccus amylovorans</name>
    <dbReference type="NCBI Taxonomy" id="1804625"/>
    <lineage>
        <taxon>Bacteria</taxon>
        <taxon>Pseudomonadati</taxon>
        <taxon>Verrucomicrobiota</taxon>
        <taxon>Opitutia</taxon>
        <taxon>Puniceicoccales</taxon>
        <taxon>Cerasicoccaceae</taxon>
        <taxon>Ruficoccus</taxon>
    </lineage>
</organism>
<feature type="transmembrane region" description="Helical" evidence="1">
    <location>
        <begin position="12"/>
        <end position="37"/>
    </location>
</feature>
<evidence type="ECO:0000256" key="1">
    <source>
        <dbReference type="SAM" id="Phobius"/>
    </source>
</evidence>
<dbReference type="InterPro" id="IPR045584">
    <property type="entry name" value="Pilin-like"/>
</dbReference>
<dbReference type="AlphaFoldDB" id="A0A842HIZ6"/>
<keyword evidence="3" id="KW-1185">Reference proteome</keyword>
<keyword evidence="1" id="KW-1133">Transmembrane helix</keyword>
<dbReference type="Gene3D" id="3.30.700.10">
    <property type="entry name" value="Glycoprotein, Type 4 Pilin"/>
    <property type="match status" value="1"/>
</dbReference>
<dbReference type="EMBL" id="JACHVB010000043">
    <property type="protein sequence ID" value="MBC2595574.1"/>
    <property type="molecule type" value="Genomic_DNA"/>
</dbReference>
<dbReference type="PANTHER" id="PTHR30093">
    <property type="entry name" value="GENERAL SECRETION PATHWAY PROTEIN G"/>
    <property type="match status" value="1"/>
</dbReference>
<dbReference type="Proteomes" id="UP000546464">
    <property type="component" value="Unassembled WGS sequence"/>
</dbReference>
<evidence type="ECO:0000313" key="3">
    <source>
        <dbReference type="Proteomes" id="UP000546464"/>
    </source>
</evidence>
<dbReference type="NCBIfam" id="TIGR02532">
    <property type="entry name" value="IV_pilin_GFxxxE"/>
    <property type="match status" value="1"/>
</dbReference>
<keyword evidence="1" id="KW-0812">Transmembrane</keyword>
<sequence>MLIPRQKSPRPAFTLIELLTVIAIIGVLAAILIPVIGSVRERMNDSRCVSNLRQIYGYCLAYAADNGQKLPTVNHTFYNDLWPYAYPEESNPVISGPGFPDDLKGTVFECYAMSESEGAANMRSYGINSYLRPFYLEHQEEDDQDPSGPRLTAVHELPKTVFISDTYSDSRIRPPVLQKAFQRHGGHVNALFLDGHVEAVTEDFPGVMDSGSTFWRGVN</sequence>
<dbReference type="InterPro" id="IPR012902">
    <property type="entry name" value="N_methyl_site"/>
</dbReference>
<reference evidence="2 3" key="1">
    <citation type="submission" date="2020-07" db="EMBL/GenBank/DDBJ databases">
        <authorList>
            <person name="Feng X."/>
        </authorList>
    </citation>
    <scope>NUCLEOTIDE SEQUENCE [LARGE SCALE GENOMIC DNA]</scope>
    <source>
        <strain evidence="2 3">JCM31066</strain>
    </source>
</reference>
<proteinExistence type="predicted"/>
<dbReference type="SUPFAM" id="SSF54523">
    <property type="entry name" value="Pili subunits"/>
    <property type="match status" value="1"/>
</dbReference>
<name>A0A842HIZ6_9BACT</name>
<dbReference type="RefSeq" id="WP_185676525.1">
    <property type="nucleotide sequence ID" value="NZ_JACHVB010000043.1"/>
</dbReference>
<accession>A0A842HIZ6</accession>
<evidence type="ECO:0000313" key="2">
    <source>
        <dbReference type="EMBL" id="MBC2595574.1"/>
    </source>
</evidence>
<dbReference type="Pfam" id="PF07963">
    <property type="entry name" value="N_methyl"/>
    <property type="match status" value="1"/>
</dbReference>
<keyword evidence="1" id="KW-0472">Membrane</keyword>
<comment type="caution">
    <text evidence="2">The sequence shown here is derived from an EMBL/GenBank/DDBJ whole genome shotgun (WGS) entry which is preliminary data.</text>
</comment>